<evidence type="ECO:0000313" key="2">
    <source>
        <dbReference type="Proteomes" id="UP000242715"/>
    </source>
</evidence>
<accession>A0A2Z6N0N5</accession>
<reference evidence="2" key="1">
    <citation type="journal article" date="2017" name="Front. Plant Sci.">
        <title>Climate Clever Clovers: New Paradigm to Reduce the Environmental Footprint of Ruminants by Breeding Low Methanogenic Forages Utilizing Haplotype Variation.</title>
        <authorList>
            <person name="Kaur P."/>
            <person name="Appels R."/>
            <person name="Bayer P.E."/>
            <person name="Keeble-Gagnere G."/>
            <person name="Wang J."/>
            <person name="Hirakawa H."/>
            <person name="Shirasawa K."/>
            <person name="Vercoe P."/>
            <person name="Stefanova K."/>
            <person name="Durmic Z."/>
            <person name="Nichols P."/>
            <person name="Revell C."/>
            <person name="Isobe S.N."/>
            <person name="Edwards D."/>
            <person name="Erskine W."/>
        </authorList>
    </citation>
    <scope>NUCLEOTIDE SEQUENCE [LARGE SCALE GENOMIC DNA]</scope>
    <source>
        <strain evidence="2">cv. Daliak</strain>
    </source>
</reference>
<dbReference type="Proteomes" id="UP000242715">
    <property type="component" value="Unassembled WGS sequence"/>
</dbReference>
<gene>
    <name evidence="1" type="ORF">TSUD_61950</name>
</gene>
<proteinExistence type="predicted"/>
<evidence type="ECO:0000313" key="1">
    <source>
        <dbReference type="EMBL" id="GAU38334.1"/>
    </source>
</evidence>
<dbReference type="OrthoDB" id="1112669at2759"/>
<dbReference type="AlphaFoldDB" id="A0A2Z6N0N5"/>
<evidence type="ECO:0008006" key="3">
    <source>
        <dbReference type="Google" id="ProtNLM"/>
    </source>
</evidence>
<organism evidence="1 2">
    <name type="scientific">Trifolium subterraneum</name>
    <name type="common">Subterranean clover</name>
    <dbReference type="NCBI Taxonomy" id="3900"/>
    <lineage>
        <taxon>Eukaryota</taxon>
        <taxon>Viridiplantae</taxon>
        <taxon>Streptophyta</taxon>
        <taxon>Embryophyta</taxon>
        <taxon>Tracheophyta</taxon>
        <taxon>Spermatophyta</taxon>
        <taxon>Magnoliopsida</taxon>
        <taxon>eudicotyledons</taxon>
        <taxon>Gunneridae</taxon>
        <taxon>Pentapetalae</taxon>
        <taxon>rosids</taxon>
        <taxon>fabids</taxon>
        <taxon>Fabales</taxon>
        <taxon>Fabaceae</taxon>
        <taxon>Papilionoideae</taxon>
        <taxon>50 kb inversion clade</taxon>
        <taxon>NPAAA clade</taxon>
        <taxon>Hologalegina</taxon>
        <taxon>IRL clade</taxon>
        <taxon>Trifolieae</taxon>
        <taxon>Trifolium</taxon>
    </lineage>
</organism>
<protein>
    <recommendedName>
        <fullName evidence="3">Reverse transcriptase zinc-binding domain-containing protein</fullName>
    </recommendedName>
</protein>
<sequence>MGAILLRSRIIRGEKCINHHIHSSIWSSIKGKVQVIKGNSSYVIGDGTSVNFWRDIWWGCHSIAQTLQIPDDIAFQLEAKFSDFIVQDHWHIPTDLALLFPNLQLLVEQVTIPLDPKADCLAWLGSGY</sequence>
<keyword evidence="2" id="KW-1185">Reference proteome</keyword>
<name>A0A2Z6N0N5_TRISU</name>
<dbReference type="EMBL" id="DF973710">
    <property type="protein sequence ID" value="GAU38334.1"/>
    <property type="molecule type" value="Genomic_DNA"/>
</dbReference>